<evidence type="ECO:0000313" key="3">
    <source>
        <dbReference type="Proteomes" id="UP000261023"/>
    </source>
</evidence>
<sequence length="108" mass="11947">MALVLEQPVATFDLSEIARGDLVYGKHHTWPEGKAGFVTSATEKELIVQYHPGIGNVTNHFHIPIDEAVGGQWEIRYSKDMSEVKTYGIARQDTEEGESSNEAGRTDS</sequence>
<evidence type="ECO:0000313" key="2">
    <source>
        <dbReference type="EMBL" id="RGD69930.1"/>
    </source>
</evidence>
<dbReference type="InterPro" id="IPR032207">
    <property type="entry name" value="DUF5026"/>
</dbReference>
<feature type="region of interest" description="Disordered" evidence="1">
    <location>
        <begin position="88"/>
        <end position="108"/>
    </location>
</feature>
<gene>
    <name evidence="2" type="ORF">DWX31_15180</name>
</gene>
<dbReference type="OrthoDB" id="2058777at2"/>
<protein>
    <submittedName>
        <fullName evidence="2">DUF5026 domain-containing protein</fullName>
    </submittedName>
</protein>
<proteinExistence type="predicted"/>
<reference evidence="2 3" key="1">
    <citation type="submission" date="2018-08" db="EMBL/GenBank/DDBJ databases">
        <title>A genome reference for cultivated species of the human gut microbiota.</title>
        <authorList>
            <person name="Zou Y."/>
            <person name="Xue W."/>
            <person name="Luo G."/>
        </authorList>
    </citation>
    <scope>NUCLEOTIDE SEQUENCE [LARGE SCALE GENOMIC DNA]</scope>
    <source>
        <strain evidence="2 3">AF19-13AC</strain>
    </source>
</reference>
<dbReference type="Pfam" id="PF16429">
    <property type="entry name" value="DUF5026"/>
    <property type="match status" value="1"/>
</dbReference>
<accession>A0A3E3DKV3</accession>
<dbReference type="EMBL" id="QTJW01000009">
    <property type="protein sequence ID" value="RGD69930.1"/>
    <property type="molecule type" value="Genomic_DNA"/>
</dbReference>
<comment type="caution">
    <text evidence="2">The sequence shown here is derived from an EMBL/GenBank/DDBJ whole genome shotgun (WGS) entry which is preliminary data.</text>
</comment>
<dbReference type="AlphaFoldDB" id="A0A3E3DKV3"/>
<dbReference type="RefSeq" id="WP_117483395.1">
    <property type="nucleotide sequence ID" value="NZ_QTJW01000009.1"/>
</dbReference>
<organism evidence="2 3">
    <name type="scientific">Hungatella hathewayi</name>
    <dbReference type="NCBI Taxonomy" id="154046"/>
    <lineage>
        <taxon>Bacteria</taxon>
        <taxon>Bacillati</taxon>
        <taxon>Bacillota</taxon>
        <taxon>Clostridia</taxon>
        <taxon>Lachnospirales</taxon>
        <taxon>Lachnospiraceae</taxon>
        <taxon>Hungatella</taxon>
    </lineage>
</organism>
<name>A0A3E3DKV3_9FIRM</name>
<evidence type="ECO:0000256" key="1">
    <source>
        <dbReference type="SAM" id="MobiDB-lite"/>
    </source>
</evidence>
<dbReference type="Proteomes" id="UP000261023">
    <property type="component" value="Unassembled WGS sequence"/>
</dbReference>